<dbReference type="GO" id="GO:0016298">
    <property type="term" value="F:lipase activity"/>
    <property type="evidence" value="ECO:0007669"/>
    <property type="project" value="InterPro"/>
</dbReference>
<gene>
    <name evidence="3" type="ORF">BBRV_LOCUS8256</name>
</gene>
<dbReference type="PANTHER" id="PTHR13390">
    <property type="entry name" value="LIPASE"/>
    <property type="match status" value="1"/>
</dbReference>
<feature type="transmembrane region" description="Helical" evidence="2">
    <location>
        <begin position="5"/>
        <end position="22"/>
    </location>
</feature>
<dbReference type="EMBL" id="CADCXW020000001">
    <property type="protein sequence ID" value="CAD1531327.1"/>
    <property type="molecule type" value="Genomic_DNA"/>
</dbReference>
<dbReference type="Pfam" id="PF10230">
    <property type="entry name" value="LIDHydrolase"/>
    <property type="match status" value="1"/>
</dbReference>
<dbReference type="InterPro" id="IPR019363">
    <property type="entry name" value="LDAH"/>
</dbReference>
<reference evidence="3" key="1">
    <citation type="submission" date="2020-07" db="EMBL/GenBank/DDBJ databases">
        <authorList>
            <person name="Ferguson B K."/>
        </authorList>
    </citation>
    <scope>NUCLEOTIDE SEQUENCE</scope>
    <source>
        <strain evidence="3">L06</strain>
    </source>
</reference>
<name>A0A6V7HVG0_9HYME</name>
<dbReference type="GO" id="GO:0005811">
    <property type="term" value="C:lipid droplet"/>
    <property type="evidence" value="ECO:0007669"/>
    <property type="project" value="InterPro"/>
</dbReference>
<accession>A0A6V7HVG0</accession>
<evidence type="ECO:0000313" key="3">
    <source>
        <dbReference type="EMBL" id="CAD1531327.1"/>
    </source>
</evidence>
<proteinExistence type="predicted"/>
<protein>
    <recommendedName>
        <fullName evidence="4">Lipid droplet-associated serine hydrolase</fullName>
    </recommendedName>
</protein>
<evidence type="ECO:0000256" key="1">
    <source>
        <dbReference type="ARBA" id="ARBA00022801"/>
    </source>
</evidence>
<dbReference type="GO" id="GO:0019915">
    <property type="term" value="P:lipid storage"/>
    <property type="evidence" value="ECO:0007669"/>
    <property type="project" value="InterPro"/>
</dbReference>
<keyword evidence="2" id="KW-1133">Transmembrane helix</keyword>
<keyword evidence="1" id="KW-0378">Hydrolase</keyword>
<dbReference type="AlphaFoldDB" id="A0A6V7HVG0"/>
<dbReference type="PANTHER" id="PTHR13390:SF0">
    <property type="entry name" value="LIPID DROPLET-ASSOCIATED HYDROLASE"/>
    <property type="match status" value="1"/>
</dbReference>
<evidence type="ECO:0008006" key="4">
    <source>
        <dbReference type="Google" id="ProtNLM"/>
    </source>
</evidence>
<keyword evidence="2" id="KW-0812">Transmembrane</keyword>
<keyword evidence="2" id="KW-0472">Membrane</keyword>
<organism evidence="3">
    <name type="scientific">Bracon brevicornis</name>
    <dbReference type="NCBI Taxonomy" id="1563983"/>
    <lineage>
        <taxon>Eukaryota</taxon>
        <taxon>Metazoa</taxon>
        <taxon>Ecdysozoa</taxon>
        <taxon>Arthropoda</taxon>
        <taxon>Hexapoda</taxon>
        <taxon>Insecta</taxon>
        <taxon>Pterygota</taxon>
        <taxon>Neoptera</taxon>
        <taxon>Endopterygota</taxon>
        <taxon>Hymenoptera</taxon>
        <taxon>Apocrita</taxon>
        <taxon>Ichneumonoidea</taxon>
        <taxon>Braconidae</taxon>
        <taxon>Braconinae</taxon>
        <taxon>Bracon</taxon>
    </lineage>
</organism>
<sequence>MLRFLPIICFFAWIFTFFPLFIREFLIRIFGMFVLGFGSESVKPVTQLVDPLVLRRVFLLAKDELEHVRELNHEIFSKYSDKFYVYYGSTDRWTPKHFYTEFKEKHPNVQAELCKRGFRHAFVLSHGKEVGNMVGDLINETIH</sequence>
<evidence type="ECO:0000256" key="2">
    <source>
        <dbReference type="SAM" id="Phobius"/>
    </source>
</evidence>